<accession>A0ABW3D3M5</accession>
<dbReference type="InterPro" id="IPR000863">
    <property type="entry name" value="Sulfotransferase_dom"/>
</dbReference>
<dbReference type="EMBL" id="JBHTJH010000025">
    <property type="protein sequence ID" value="MFD0864087.1"/>
    <property type="molecule type" value="Genomic_DNA"/>
</dbReference>
<name>A0ABW3D3M5_9FLAO</name>
<keyword evidence="3" id="KW-1185">Reference proteome</keyword>
<protein>
    <submittedName>
        <fullName evidence="2">Sulfotransferase domain-containing protein</fullName>
    </submittedName>
</protein>
<organism evidence="2 3">
    <name type="scientific">Sungkyunkwania multivorans</name>
    <dbReference type="NCBI Taxonomy" id="1173618"/>
    <lineage>
        <taxon>Bacteria</taxon>
        <taxon>Pseudomonadati</taxon>
        <taxon>Bacteroidota</taxon>
        <taxon>Flavobacteriia</taxon>
        <taxon>Flavobacteriales</taxon>
        <taxon>Flavobacteriaceae</taxon>
        <taxon>Sungkyunkwania</taxon>
    </lineage>
</organism>
<evidence type="ECO:0000313" key="2">
    <source>
        <dbReference type="EMBL" id="MFD0864087.1"/>
    </source>
</evidence>
<proteinExistence type="predicted"/>
<comment type="caution">
    <text evidence="2">The sequence shown here is derived from an EMBL/GenBank/DDBJ whole genome shotgun (WGS) entry which is preliminary data.</text>
</comment>
<gene>
    <name evidence="2" type="ORF">ACFQ1M_17870</name>
</gene>
<dbReference type="SUPFAM" id="SSF52540">
    <property type="entry name" value="P-loop containing nucleoside triphosphate hydrolases"/>
    <property type="match status" value="1"/>
</dbReference>
<dbReference type="Proteomes" id="UP001596978">
    <property type="component" value="Unassembled WGS sequence"/>
</dbReference>
<dbReference type="RefSeq" id="WP_386411067.1">
    <property type="nucleotide sequence ID" value="NZ_JBHTJH010000025.1"/>
</dbReference>
<reference evidence="3" key="1">
    <citation type="journal article" date="2019" name="Int. J. Syst. Evol. Microbiol.">
        <title>The Global Catalogue of Microorganisms (GCM) 10K type strain sequencing project: providing services to taxonomists for standard genome sequencing and annotation.</title>
        <authorList>
            <consortium name="The Broad Institute Genomics Platform"/>
            <consortium name="The Broad Institute Genome Sequencing Center for Infectious Disease"/>
            <person name="Wu L."/>
            <person name="Ma J."/>
        </authorList>
    </citation>
    <scope>NUCLEOTIDE SEQUENCE [LARGE SCALE GENOMIC DNA]</scope>
    <source>
        <strain evidence="3">CCUG 62952</strain>
    </source>
</reference>
<sequence>MIITDDFVMINFPKTGSTFVRSVLHQIHHARVHHKSPLRRLLSKDPEFVNLKLPNIRTTSFRKGLEDEHGICYQIPEEHRQKKIVSVKRDLFDRIVSSYEYMDWKKAPWISEGEIKERFPNYPNLGFEDYVHLLIEHNPLEVHPEINRKLPIGPLSSFFILFYFKEPFEVLRSIDEAYINSSKYKEDMFDVTFLDQANLNDELHRFLLSNGYKQKEIEFILTEEKKNTTEKNGRTTRDYFADPLLELIKEKEAFLYKVFGEYYV</sequence>
<dbReference type="Gene3D" id="3.40.50.300">
    <property type="entry name" value="P-loop containing nucleotide triphosphate hydrolases"/>
    <property type="match status" value="1"/>
</dbReference>
<evidence type="ECO:0000259" key="1">
    <source>
        <dbReference type="Pfam" id="PF00685"/>
    </source>
</evidence>
<dbReference type="Pfam" id="PF00685">
    <property type="entry name" value="Sulfotransfer_1"/>
    <property type="match status" value="1"/>
</dbReference>
<feature type="domain" description="Sulfotransferase" evidence="1">
    <location>
        <begin position="5"/>
        <end position="135"/>
    </location>
</feature>
<dbReference type="InterPro" id="IPR027417">
    <property type="entry name" value="P-loop_NTPase"/>
</dbReference>
<evidence type="ECO:0000313" key="3">
    <source>
        <dbReference type="Proteomes" id="UP001596978"/>
    </source>
</evidence>